<dbReference type="InterPro" id="IPR039297">
    <property type="entry name" value="COX7a"/>
</dbReference>
<accession>D8PQG4</accession>
<dbReference type="HOGENOM" id="CLU_169147_3_0_1"/>
<dbReference type="OrthoDB" id="5511599at2759"/>
<keyword evidence="5" id="KW-0812">Transmembrane</keyword>
<dbReference type="KEGG" id="scm:SCHCO_02622242"/>
<dbReference type="OMA" id="HEPIYYR"/>
<dbReference type="EMBL" id="GL377302">
    <property type="protein sequence ID" value="EFJ01690.1"/>
    <property type="molecule type" value="Genomic_DNA"/>
</dbReference>
<dbReference type="RefSeq" id="XP_003036592.1">
    <property type="nucleotide sequence ID" value="XM_003036546.1"/>
</dbReference>
<dbReference type="GeneID" id="9586056"/>
<name>D8PQG4_SCHCM</name>
<evidence type="ECO:0000256" key="2">
    <source>
        <dbReference type="ARBA" id="ARBA00022792"/>
    </source>
</evidence>
<evidence type="ECO:0000256" key="1">
    <source>
        <dbReference type="ARBA" id="ARBA00004273"/>
    </source>
</evidence>
<keyword evidence="2" id="KW-0999">Mitochondrion inner membrane</keyword>
<feature type="non-terminal residue" evidence="6">
    <location>
        <position position="69"/>
    </location>
</feature>
<dbReference type="GO" id="GO:0005743">
    <property type="term" value="C:mitochondrial inner membrane"/>
    <property type="evidence" value="ECO:0007669"/>
    <property type="project" value="UniProtKB-SubCell"/>
</dbReference>
<evidence type="ECO:0000313" key="6">
    <source>
        <dbReference type="EMBL" id="EFJ01690.1"/>
    </source>
</evidence>
<dbReference type="Proteomes" id="UP000007431">
    <property type="component" value="Unassembled WGS sequence"/>
</dbReference>
<dbReference type="AlphaFoldDB" id="D8PQG4"/>
<protein>
    <submittedName>
        <fullName evidence="6">Uncharacterized protein</fullName>
    </submittedName>
</protein>
<comment type="subcellular location">
    <subcellularLocation>
        <location evidence="1">Mitochondrion inner membrane</location>
    </subcellularLocation>
</comment>
<dbReference type="VEuPathDB" id="FungiDB:SCHCODRAFT_02622242"/>
<keyword evidence="3" id="KW-0496">Mitochondrion</keyword>
<sequence>MKDVFGITTLRNKTIENQKLFQSQKGPIYWRGPRGALYMRTYYSLFALGMTASVVGVYNLVFGSPETLM</sequence>
<keyword evidence="7" id="KW-1185">Reference proteome</keyword>
<evidence type="ECO:0000313" key="7">
    <source>
        <dbReference type="Proteomes" id="UP000007431"/>
    </source>
</evidence>
<evidence type="ECO:0000256" key="4">
    <source>
        <dbReference type="ARBA" id="ARBA00023136"/>
    </source>
</evidence>
<dbReference type="InParanoid" id="D8PQG4"/>
<keyword evidence="4 5" id="KW-0472">Membrane</keyword>
<feature type="transmembrane region" description="Helical" evidence="5">
    <location>
        <begin position="41"/>
        <end position="61"/>
    </location>
</feature>
<reference evidence="6 7" key="1">
    <citation type="journal article" date="2010" name="Nat. Biotechnol.">
        <title>Genome sequence of the model mushroom Schizophyllum commune.</title>
        <authorList>
            <person name="Ohm R.A."/>
            <person name="de Jong J.F."/>
            <person name="Lugones L.G."/>
            <person name="Aerts A."/>
            <person name="Kothe E."/>
            <person name="Stajich J.E."/>
            <person name="de Vries R.P."/>
            <person name="Record E."/>
            <person name="Levasseur A."/>
            <person name="Baker S.E."/>
            <person name="Bartholomew K.A."/>
            <person name="Coutinho P.M."/>
            <person name="Erdmann S."/>
            <person name="Fowler T.J."/>
            <person name="Gathman A.C."/>
            <person name="Lombard V."/>
            <person name="Henrissat B."/>
            <person name="Knabe N."/>
            <person name="Kuees U."/>
            <person name="Lilly W.W."/>
            <person name="Lindquist E."/>
            <person name="Lucas S."/>
            <person name="Magnuson J.K."/>
            <person name="Piumi F."/>
            <person name="Raudaskoski M."/>
            <person name="Salamov A."/>
            <person name="Schmutz J."/>
            <person name="Schwarze F.W.M.R."/>
            <person name="vanKuyk P.A."/>
            <person name="Horton J.S."/>
            <person name="Grigoriev I.V."/>
            <person name="Woesten H.A.B."/>
        </authorList>
    </citation>
    <scope>NUCLEOTIDE SEQUENCE [LARGE SCALE GENOMIC DNA]</scope>
    <source>
        <strain evidence="7">H4-8 / FGSC 9210</strain>
    </source>
</reference>
<gene>
    <name evidence="6" type="ORF">SCHCODRAFT_102688</name>
</gene>
<dbReference type="Pfam" id="PF02238">
    <property type="entry name" value="COX7a"/>
    <property type="match status" value="1"/>
</dbReference>
<organism evidence="7">
    <name type="scientific">Schizophyllum commune (strain H4-8 / FGSC 9210)</name>
    <name type="common">Split gill fungus</name>
    <dbReference type="NCBI Taxonomy" id="578458"/>
    <lineage>
        <taxon>Eukaryota</taxon>
        <taxon>Fungi</taxon>
        <taxon>Dikarya</taxon>
        <taxon>Basidiomycota</taxon>
        <taxon>Agaricomycotina</taxon>
        <taxon>Agaricomycetes</taxon>
        <taxon>Agaricomycetidae</taxon>
        <taxon>Agaricales</taxon>
        <taxon>Schizophyllaceae</taxon>
        <taxon>Schizophyllum</taxon>
    </lineage>
</organism>
<keyword evidence="5" id="KW-1133">Transmembrane helix</keyword>
<proteinExistence type="predicted"/>
<evidence type="ECO:0000256" key="5">
    <source>
        <dbReference type="SAM" id="Phobius"/>
    </source>
</evidence>
<dbReference type="STRING" id="578458.D8PQG4"/>
<evidence type="ECO:0000256" key="3">
    <source>
        <dbReference type="ARBA" id="ARBA00023128"/>
    </source>
</evidence>